<dbReference type="Proteomes" id="UP000886856">
    <property type="component" value="Unassembled WGS sequence"/>
</dbReference>
<dbReference type="EMBL" id="DWYW01000041">
    <property type="protein sequence ID" value="HJA89542.1"/>
    <property type="molecule type" value="Genomic_DNA"/>
</dbReference>
<comment type="caution">
    <text evidence="1">The sequence shown here is derived from an EMBL/GenBank/DDBJ whole genome shotgun (WGS) entry which is preliminary data.</text>
</comment>
<organism evidence="1 2">
    <name type="scientific">Candidatus Jeotgalibaca merdavium</name>
    <dbReference type="NCBI Taxonomy" id="2838627"/>
    <lineage>
        <taxon>Bacteria</taxon>
        <taxon>Bacillati</taxon>
        <taxon>Bacillota</taxon>
        <taxon>Bacilli</taxon>
        <taxon>Lactobacillales</taxon>
        <taxon>Carnobacteriaceae</taxon>
        <taxon>Jeotgalibaca</taxon>
    </lineage>
</organism>
<evidence type="ECO:0000313" key="2">
    <source>
        <dbReference type="Proteomes" id="UP000886856"/>
    </source>
</evidence>
<protein>
    <submittedName>
        <fullName evidence="1">Uncharacterized protein</fullName>
    </submittedName>
</protein>
<sequence length="57" mass="6719">MDKEVVAVSIKNGKYFVVLEDKTRIRVDSDEYKRVKRKLSKNIILFLKVNEESDCVE</sequence>
<name>A0A9D2I019_9LACT</name>
<reference evidence="1" key="1">
    <citation type="journal article" date="2021" name="PeerJ">
        <title>Extensive microbial diversity within the chicken gut microbiome revealed by metagenomics and culture.</title>
        <authorList>
            <person name="Gilroy R."/>
            <person name="Ravi A."/>
            <person name="Getino M."/>
            <person name="Pursley I."/>
            <person name="Horton D.L."/>
            <person name="Alikhan N.F."/>
            <person name="Baker D."/>
            <person name="Gharbi K."/>
            <person name="Hall N."/>
            <person name="Watson M."/>
            <person name="Adriaenssens E.M."/>
            <person name="Foster-Nyarko E."/>
            <person name="Jarju S."/>
            <person name="Secka A."/>
            <person name="Antonio M."/>
            <person name="Oren A."/>
            <person name="Chaudhuri R.R."/>
            <person name="La Ragione R."/>
            <person name="Hildebrand F."/>
            <person name="Pallen M.J."/>
        </authorList>
    </citation>
    <scope>NUCLEOTIDE SEQUENCE</scope>
    <source>
        <strain evidence="1">CHK171-505</strain>
    </source>
</reference>
<dbReference type="AlphaFoldDB" id="A0A9D2I019"/>
<evidence type="ECO:0000313" key="1">
    <source>
        <dbReference type="EMBL" id="HJA89542.1"/>
    </source>
</evidence>
<accession>A0A9D2I019</accession>
<proteinExistence type="predicted"/>
<gene>
    <name evidence="1" type="ORF">H9948_02015</name>
</gene>
<reference evidence="1" key="2">
    <citation type="submission" date="2021-04" db="EMBL/GenBank/DDBJ databases">
        <authorList>
            <person name="Gilroy R."/>
        </authorList>
    </citation>
    <scope>NUCLEOTIDE SEQUENCE</scope>
    <source>
        <strain evidence="1">CHK171-505</strain>
    </source>
</reference>